<evidence type="ECO:0000313" key="2">
    <source>
        <dbReference type="Proteomes" id="UP000183557"/>
    </source>
</evidence>
<dbReference type="InterPro" id="IPR015064">
    <property type="entry name" value="Sda"/>
</dbReference>
<dbReference type="SUPFAM" id="SSF100985">
    <property type="entry name" value="Sporulation inhibitor Sda"/>
    <property type="match status" value="1"/>
</dbReference>
<dbReference type="Proteomes" id="UP000183557">
    <property type="component" value="Unassembled WGS sequence"/>
</dbReference>
<keyword evidence="2" id="KW-1185">Reference proteome</keyword>
<proteinExistence type="predicted"/>
<evidence type="ECO:0000313" key="1">
    <source>
        <dbReference type="EMBL" id="SFK40796.1"/>
    </source>
</evidence>
<gene>
    <name evidence="1" type="ORF">SAMN04487936_11353</name>
</gene>
<organism evidence="1 2">
    <name type="scientific">Halobacillus dabanensis</name>
    <dbReference type="NCBI Taxonomy" id="240302"/>
    <lineage>
        <taxon>Bacteria</taxon>
        <taxon>Bacillati</taxon>
        <taxon>Bacillota</taxon>
        <taxon>Bacilli</taxon>
        <taxon>Bacillales</taxon>
        <taxon>Bacillaceae</taxon>
        <taxon>Halobacillus</taxon>
    </lineage>
</organism>
<dbReference type="Pfam" id="PF08970">
    <property type="entry name" value="Sda"/>
    <property type="match status" value="1"/>
</dbReference>
<name>A0A1I3ZAX5_HALDA</name>
<dbReference type="Gene3D" id="1.10.287.1100">
    <property type="entry name" value="Sporulation inhibitor A"/>
    <property type="match status" value="1"/>
</dbReference>
<protein>
    <submittedName>
        <fullName evidence="1">Sporulation inhibitor A</fullName>
    </submittedName>
</protein>
<sequence>MIIENLSSLLLQDTLRKALELQLEDEFIYLLKKEITKRENEEKPSYKNSIHG</sequence>
<dbReference type="EMBL" id="FOSB01000013">
    <property type="protein sequence ID" value="SFK40796.1"/>
    <property type="molecule type" value="Genomic_DNA"/>
</dbReference>
<dbReference type="InterPro" id="IPR036916">
    <property type="entry name" value="Sda_sf"/>
</dbReference>
<reference evidence="2" key="1">
    <citation type="submission" date="2016-10" db="EMBL/GenBank/DDBJ databases">
        <authorList>
            <person name="Varghese N."/>
            <person name="Submissions S."/>
        </authorList>
    </citation>
    <scope>NUCLEOTIDE SEQUENCE [LARGE SCALE GENOMIC DNA]</scope>
    <source>
        <strain evidence="2">CGMCC 1.3704</strain>
    </source>
</reference>
<dbReference type="AlphaFoldDB" id="A0A1I3ZAX5"/>
<accession>A0A1I3ZAX5</accession>
<dbReference type="RefSeq" id="WP_083412884.1">
    <property type="nucleotide sequence ID" value="NZ_FOSB01000013.1"/>
</dbReference>